<accession>A0ABQ3RP25</accession>
<name>A0ABQ3RP25_STRRR</name>
<keyword evidence="3" id="KW-1185">Reference proteome</keyword>
<comment type="caution">
    <text evidence="2">The sequence shown here is derived from an EMBL/GenBank/DDBJ whole genome shotgun (WGS) entry which is preliminary data.</text>
</comment>
<dbReference type="Proteomes" id="UP000646738">
    <property type="component" value="Unassembled WGS sequence"/>
</dbReference>
<gene>
    <name evidence="2" type="ORF">Srubr_74670</name>
</gene>
<evidence type="ECO:0000256" key="1">
    <source>
        <dbReference type="SAM" id="MobiDB-lite"/>
    </source>
</evidence>
<organism evidence="2 3">
    <name type="scientific">Streptomyces rubradiris</name>
    <name type="common">Streptomyces achromogenes subsp. rubradiris</name>
    <dbReference type="NCBI Taxonomy" id="285531"/>
    <lineage>
        <taxon>Bacteria</taxon>
        <taxon>Bacillati</taxon>
        <taxon>Actinomycetota</taxon>
        <taxon>Actinomycetes</taxon>
        <taxon>Kitasatosporales</taxon>
        <taxon>Streptomycetaceae</taxon>
        <taxon>Streptomyces</taxon>
    </lineage>
</organism>
<feature type="region of interest" description="Disordered" evidence="1">
    <location>
        <begin position="1"/>
        <end position="25"/>
    </location>
</feature>
<protein>
    <submittedName>
        <fullName evidence="2">Uncharacterized protein</fullName>
    </submittedName>
</protein>
<evidence type="ECO:0000313" key="3">
    <source>
        <dbReference type="Proteomes" id="UP000646738"/>
    </source>
</evidence>
<sequence>MPTQNGGSHPSSESNPGGSASMSTAHSEVWSGVVLDTDPAVREFERDPAEYMKRKATALRSMDFESVRASLSVSREPRASLLMRLKTLLSPGDRTGKKAG</sequence>
<proteinExistence type="predicted"/>
<evidence type="ECO:0000313" key="2">
    <source>
        <dbReference type="EMBL" id="GHI57621.1"/>
    </source>
</evidence>
<reference evidence="3" key="1">
    <citation type="submission" date="2023-07" db="EMBL/GenBank/DDBJ databases">
        <title>Whole genome shotgun sequence of Streptomyces achromogenes subsp. rubradiris NBRC 14000.</title>
        <authorList>
            <person name="Komaki H."/>
            <person name="Tamura T."/>
        </authorList>
    </citation>
    <scope>NUCLEOTIDE SEQUENCE [LARGE SCALE GENOMIC DNA]</scope>
    <source>
        <strain evidence="3">NBRC 14000</strain>
    </source>
</reference>
<dbReference type="EMBL" id="BNEA01000015">
    <property type="protein sequence ID" value="GHI57621.1"/>
    <property type="molecule type" value="Genomic_DNA"/>
</dbReference>